<reference evidence="1" key="1">
    <citation type="journal article" date="2021" name="bioRxiv">
        <title>Whole Genome Assembly and Annotation of Northern Wild Rice, Zizania palustris L., Supports a Whole Genome Duplication in the Zizania Genus.</title>
        <authorList>
            <person name="Haas M."/>
            <person name="Kono T."/>
            <person name="Macchietto M."/>
            <person name="Millas R."/>
            <person name="McGilp L."/>
            <person name="Shao M."/>
            <person name="Duquette J."/>
            <person name="Hirsch C.N."/>
            <person name="Kimball J."/>
        </authorList>
    </citation>
    <scope>NUCLEOTIDE SEQUENCE</scope>
    <source>
        <tissue evidence="1">Fresh leaf tissue</tissue>
    </source>
</reference>
<comment type="caution">
    <text evidence="1">The sequence shown here is derived from an EMBL/GenBank/DDBJ whole genome shotgun (WGS) entry which is preliminary data.</text>
</comment>
<name>A0A8J5SE32_ZIZPA</name>
<reference evidence="1" key="2">
    <citation type="submission" date="2021-02" db="EMBL/GenBank/DDBJ databases">
        <authorList>
            <person name="Kimball J.A."/>
            <person name="Haas M.W."/>
            <person name="Macchietto M."/>
            <person name="Kono T."/>
            <person name="Duquette J."/>
            <person name="Shao M."/>
        </authorList>
    </citation>
    <scope>NUCLEOTIDE SEQUENCE</scope>
    <source>
        <tissue evidence="1">Fresh leaf tissue</tissue>
    </source>
</reference>
<evidence type="ECO:0000313" key="1">
    <source>
        <dbReference type="EMBL" id="KAG8061312.1"/>
    </source>
</evidence>
<protein>
    <submittedName>
        <fullName evidence="1">Uncharacterized protein</fullName>
    </submittedName>
</protein>
<dbReference type="EMBL" id="JAAALK010000286">
    <property type="protein sequence ID" value="KAG8061312.1"/>
    <property type="molecule type" value="Genomic_DNA"/>
</dbReference>
<keyword evidence="2" id="KW-1185">Reference proteome</keyword>
<organism evidence="1 2">
    <name type="scientific">Zizania palustris</name>
    <name type="common">Northern wild rice</name>
    <dbReference type="NCBI Taxonomy" id="103762"/>
    <lineage>
        <taxon>Eukaryota</taxon>
        <taxon>Viridiplantae</taxon>
        <taxon>Streptophyta</taxon>
        <taxon>Embryophyta</taxon>
        <taxon>Tracheophyta</taxon>
        <taxon>Spermatophyta</taxon>
        <taxon>Magnoliopsida</taxon>
        <taxon>Liliopsida</taxon>
        <taxon>Poales</taxon>
        <taxon>Poaceae</taxon>
        <taxon>BOP clade</taxon>
        <taxon>Oryzoideae</taxon>
        <taxon>Oryzeae</taxon>
        <taxon>Zizaniinae</taxon>
        <taxon>Zizania</taxon>
    </lineage>
</organism>
<dbReference type="Proteomes" id="UP000729402">
    <property type="component" value="Unassembled WGS sequence"/>
</dbReference>
<accession>A0A8J5SE32</accession>
<gene>
    <name evidence="1" type="ORF">GUJ93_ZPchr0003g16918</name>
</gene>
<dbReference type="AlphaFoldDB" id="A0A8J5SE32"/>
<proteinExistence type="predicted"/>
<sequence>MISNRIATGHLTSLEGIAIKNLYTATTALPRRPPHLNPKPSILPLLSPRVLRDDASSPPPKQWSSGVILSSPLPPLIRFWFAPLEILSNWVVT</sequence>
<evidence type="ECO:0000313" key="2">
    <source>
        <dbReference type="Proteomes" id="UP000729402"/>
    </source>
</evidence>